<name>A0ABS2NVU7_9BACI</name>
<sequence length="613" mass="67518">MKKLVFTIITMFAAIFTFNIGTGYAVDGIRGADRYETAVRISQETWETADTVVLAKGTDFPDALAGGPLAYKENAPILLTKTEMLTAVTKGEIIRLNAKKVIILGGNASISQAVEAELRGLELEIERIGGKTRYETAVNIAKKLPSDQAILANGKNFPDALAVSPYAAKNGIPILLTATDSLNSSTKAALKDKESTIIVGGVGAVSEKAAGDAPNPTRYSGPTRFETAKAIALNLPLGNQKAMIVSGQKFPDALAGSVLAARENAPLLLVKQIEIPEPTAFLMNQYREFMIVGGTAVIAPLIHKKAEAVEQTADGWKHIYYFNNDHGGISMYNLITKEETVVYEGKYTYTYNVLAEGEYVYFINSVEGTIERMNKNGTGVTTIFADEEGRQVSQFKIVDGSIYFHFSEEEADQSIFKLSLDGSEVSTYLDLSGLSALIDFAIDGPVVYTYHMNSGIYANNMDTGEVRGIYTEMDTENPSTFYCDCSMQVMDDKIYFTMDQFDVENQEYYTVSATIKKDATDLSILSEYGDTYHTLIGDAVYFFEETISDDAITVQVSKSSVSDLSERTNVTEFAVGENQYYNILYQDESTILIDIFDMDYYFIKRNNIVQIDL</sequence>
<gene>
    <name evidence="1" type="ORF">JOC95_000395</name>
</gene>
<accession>A0ABS2NVU7</accession>
<dbReference type="PANTHER" id="PTHR30032">
    <property type="entry name" value="N-ACETYLMURAMOYL-L-ALANINE AMIDASE-RELATED"/>
    <property type="match status" value="1"/>
</dbReference>
<dbReference type="EMBL" id="JAFBED010000001">
    <property type="protein sequence ID" value="MBM7618553.1"/>
    <property type="molecule type" value="Genomic_DNA"/>
</dbReference>
<dbReference type="PANTHER" id="PTHR30032:SF8">
    <property type="entry name" value="GERMINATION-SPECIFIC N-ACETYLMURAMOYL-L-ALANINE AMIDASE"/>
    <property type="match status" value="1"/>
</dbReference>
<dbReference type="Gene3D" id="2.120.10.30">
    <property type="entry name" value="TolB, C-terminal domain"/>
    <property type="match status" value="1"/>
</dbReference>
<reference evidence="1 2" key="1">
    <citation type="submission" date="2021-01" db="EMBL/GenBank/DDBJ databases">
        <title>Genomic Encyclopedia of Type Strains, Phase IV (KMG-IV): sequencing the most valuable type-strain genomes for metagenomic binning, comparative biology and taxonomic classification.</title>
        <authorList>
            <person name="Goeker M."/>
        </authorList>
    </citation>
    <scope>NUCLEOTIDE SEQUENCE [LARGE SCALE GENOMIC DNA]</scope>
    <source>
        <strain evidence="1 2">DSM 25879</strain>
    </source>
</reference>
<dbReference type="InterPro" id="IPR007253">
    <property type="entry name" value="Cell_wall-bd_2"/>
</dbReference>
<dbReference type="Gene3D" id="3.40.50.12090">
    <property type="match status" value="2"/>
</dbReference>
<evidence type="ECO:0000313" key="2">
    <source>
        <dbReference type="Proteomes" id="UP000737402"/>
    </source>
</evidence>
<proteinExistence type="predicted"/>
<dbReference type="RefSeq" id="WP_204412867.1">
    <property type="nucleotide sequence ID" value="NZ_JAFBED010000001.1"/>
</dbReference>
<dbReference type="Pfam" id="PF04122">
    <property type="entry name" value="CW_binding_2"/>
    <property type="match status" value="3"/>
</dbReference>
<comment type="caution">
    <text evidence="1">The sequence shown here is derived from an EMBL/GenBank/DDBJ whole genome shotgun (WGS) entry which is preliminary data.</text>
</comment>
<dbReference type="SUPFAM" id="SSF63825">
    <property type="entry name" value="YWTD domain"/>
    <property type="match status" value="1"/>
</dbReference>
<organism evidence="1 2">
    <name type="scientific">Sutcliffiella tianshenii</name>
    <dbReference type="NCBI Taxonomy" id="1463404"/>
    <lineage>
        <taxon>Bacteria</taxon>
        <taxon>Bacillati</taxon>
        <taxon>Bacillota</taxon>
        <taxon>Bacilli</taxon>
        <taxon>Bacillales</taxon>
        <taxon>Bacillaceae</taxon>
        <taxon>Sutcliffiella</taxon>
    </lineage>
</organism>
<dbReference type="InterPro" id="IPR051922">
    <property type="entry name" value="Bact_Sporulation_Assoc"/>
</dbReference>
<keyword evidence="2" id="KW-1185">Reference proteome</keyword>
<dbReference type="Proteomes" id="UP000737402">
    <property type="component" value="Unassembled WGS sequence"/>
</dbReference>
<evidence type="ECO:0000313" key="1">
    <source>
        <dbReference type="EMBL" id="MBM7618553.1"/>
    </source>
</evidence>
<dbReference type="InterPro" id="IPR011042">
    <property type="entry name" value="6-blade_b-propeller_TolB-like"/>
</dbReference>
<protein>
    <submittedName>
        <fullName evidence="1">Cell wall-binding protein</fullName>
    </submittedName>
</protein>